<evidence type="ECO:0000313" key="2">
    <source>
        <dbReference type="Proteomes" id="UP001476798"/>
    </source>
</evidence>
<dbReference type="Proteomes" id="UP001476798">
    <property type="component" value="Unassembled WGS sequence"/>
</dbReference>
<dbReference type="EMBL" id="JAHRIO010072188">
    <property type="protein sequence ID" value="MEQ2182419.1"/>
    <property type="molecule type" value="Genomic_DNA"/>
</dbReference>
<name>A0ABV0PG20_9TELE</name>
<protein>
    <submittedName>
        <fullName evidence="1">Uncharacterized protein</fullName>
    </submittedName>
</protein>
<evidence type="ECO:0000313" key="1">
    <source>
        <dbReference type="EMBL" id="MEQ2182419.1"/>
    </source>
</evidence>
<gene>
    <name evidence="1" type="ORF">GOODEAATRI_022095</name>
</gene>
<reference evidence="1 2" key="1">
    <citation type="submission" date="2021-06" db="EMBL/GenBank/DDBJ databases">
        <authorList>
            <person name="Palmer J.M."/>
        </authorList>
    </citation>
    <scope>NUCLEOTIDE SEQUENCE [LARGE SCALE GENOMIC DNA]</scope>
    <source>
        <strain evidence="1 2">GA_2019</strain>
        <tissue evidence="1">Muscle</tissue>
    </source>
</reference>
<proteinExistence type="predicted"/>
<sequence>MFAKGKECDKTASCYQTVSLSPRNPIAGFSSLVSSDGAKNVSITTEMKSGGCYSLTEYDKKLLEGLQIQLQPNIYIDSIKRHQSLFSLCLTLNQTKHFFCFRVSWCY</sequence>
<keyword evidence="2" id="KW-1185">Reference proteome</keyword>
<organism evidence="1 2">
    <name type="scientific">Goodea atripinnis</name>
    <dbReference type="NCBI Taxonomy" id="208336"/>
    <lineage>
        <taxon>Eukaryota</taxon>
        <taxon>Metazoa</taxon>
        <taxon>Chordata</taxon>
        <taxon>Craniata</taxon>
        <taxon>Vertebrata</taxon>
        <taxon>Euteleostomi</taxon>
        <taxon>Actinopterygii</taxon>
        <taxon>Neopterygii</taxon>
        <taxon>Teleostei</taxon>
        <taxon>Neoteleostei</taxon>
        <taxon>Acanthomorphata</taxon>
        <taxon>Ovalentaria</taxon>
        <taxon>Atherinomorphae</taxon>
        <taxon>Cyprinodontiformes</taxon>
        <taxon>Goodeidae</taxon>
        <taxon>Goodea</taxon>
    </lineage>
</organism>
<comment type="caution">
    <text evidence="1">The sequence shown here is derived from an EMBL/GenBank/DDBJ whole genome shotgun (WGS) entry which is preliminary data.</text>
</comment>
<accession>A0ABV0PG20</accession>